<evidence type="ECO:0000313" key="3">
    <source>
        <dbReference type="Proteomes" id="UP000019140"/>
    </source>
</evidence>
<name>W4M243_9BACT</name>
<organism evidence="2 3">
    <name type="scientific">Candidatus Entotheonella gemina</name>
    <dbReference type="NCBI Taxonomy" id="1429439"/>
    <lineage>
        <taxon>Bacteria</taxon>
        <taxon>Pseudomonadati</taxon>
        <taxon>Nitrospinota/Tectimicrobiota group</taxon>
        <taxon>Candidatus Tectimicrobiota</taxon>
        <taxon>Candidatus Entotheonellia</taxon>
        <taxon>Candidatus Entotheonellales</taxon>
        <taxon>Candidatus Entotheonellaceae</taxon>
        <taxon>Candidatus Entotheonella</taxon>
    </lineage>
</organism>
<dbReference type="InterPro" id="IPR031807">
    <property type="entry name" value="HicB-like"/>
</dbReference>
<dbReference type="Proteomes" id="UP000019140">
    <property type="component" value="Unassembled WGS sequence"/>
</dbReference>
<dbReference type="InterPro" id="IPR035069">
    <property type="entry name" value="TTHA1013/TTHA0281-like"/>
</dbReference>
<dbReference type="Gene3D" id="3.30.160.250">
    <property type="match status" value="1"/>
</dbReference>
<dbReference type="HOGENOM" id="CLU_114047_2_1_7"/>
<reference evidence="2 3" key="1">
    <citation type="journal article" date="2014" name="Nature">
        <title>An environmental bacterial taxon with a large and distinct metabolic repertoire.</title>
        <authorList>
            <person name="Wilson M.C."/>
            <person name="Mori T."/>
            <person name="Ruckert C."/>
            <person name="Uria A.R."/>
            <person name="Helf M.J."/>
            <person name="Takada K."/>
            <person name="Gernert C."/>
            <person name="Steffens U.A."/>
            <person name="Heycke N."/>
            <person name="Schmitt S."/>
            <person name="Rinke C."/>
            <person name="Helfrich E.J."/>
            <person name="Brachmann A.O."/>
            <person name="Gurgui C."/>
            <person name="Wakimoto T."/>
            <person name="Kracht M."/>
            <person name="Crusemann M."/>
            <person name="Hentschel U."/>
            <person name="Abe I."/>
            <person name="Matsunaga S."/>
            <person name="Kalinowski J."/>
            <person name="Takeyama H."/>
            <person name="Piel J."/>
        </authorList>
    </citation>
    <scope>NUCLEOTIDE SEQUENCE [LARGE SCALE GENOMIC DNA]</scope>
    <source>
        <strain evidence="3">TSY2</strain>
    </source>
</reference>
<dbReference type="SUPFAM" id="SSF143100">
    <property type="entry name" value="TTHA1013/TTHA0281-like"/>
    <property type="match status" value="1"/>
</dbReference>
<dbReference type="PANTHER" id="PTHR34504:SF2">
    <property type="entry name" value="UPF0150 PROTEIN SSL0259"/>
    <property type="match status" value="1"/>
</dbReference>
<comment type="caution">
    <text evidence="2">The sequence shown here is derived from an EMBL/GenBank/DDBJ whole genome shotgun (WGS) entry which is preliminary data.</text>
</comment>
<proteinExistence type="predicted"/>
<protein>
    <recommendedName>
        <fullName evidence="1">HicB-like antitoxin of toxin-antitoxin system domain-containing protein</fullName>
    </recommendedName>
</protein>
<keyword evidence="3" id="KW-1185">Reference proteome</keyword>
<dbReference type="PANTHER" id="PTHR34504">
    <property type="entry name" value="ANTITOXIN HICB"/>
    <property type="match status" value="1"/>
</dbReference>
<gene>
    <name evidence="2" type="ORF">ETSY2_31185</name>
</gene>
<evidence type="ECO:0000259" key="1">
    <source>
        <dbReference type="Pfam" id="PF15919"/>
    </source>
</evidence>
<dbReference type="InterPro" id="IPR051404">
    <property type="entry name" value="TA_system_antitoxin"/>
</dbReference>
<accession>W4M243</accession>
<sequence length="68" mass="7640">MRYKIILQKSEEGYSVSCPGLPGCWSQGATEVEALENIRDAIREYLAVVEDLLRDTPDAEVREVDIVV</sequence>
<dbReference type="Pfam" id="PF15919">
    <property type="entry name" value="HicB_lk_antitox"/>
    <property type="match status" value="1"/>
</dbReference>
<evidence type="ECO:0000313" key="2">
    <source>
        <dbReference type="EMBL" id="ETX04026.1"/>
    </source>
</evidence>
<dbReference type="AlphaFoldDB" id="W4M243"/>
<dbReference type="EMBL" id="AZHX01001324">
    <property type="protein sequence ID" value="ETX04026.1"/>
    <property type="molecule type" value="Genomic_DNA"/>
</dbReference>
<feature type="domain" description="HicB-like antitoxin of toxin-antitoxin system" evidence="1">
    <location>
        <begin position="3"/>
        <end position="57"/>
    </location>
</feature>